<comment type="caution">
    <text evidence="1">The sequence shown here is derived from an EMBL/GenBank/DDBJ whole genome shotgun (WGS) entry which is preliminary data.</text>
</comment>
<sequence>MKNLFYPKILYSNNRYYNMSEMTDNYLTNIAQLRILGEEEQYDFYKNDGIFSGLVNLFNNSEEVRENTNNSIKYIKRQANTLHLILSNNMKFEV</sequence>
<dbReference type="Proteomes" id="UP000284794">
    <property type="component" value="Unassembled WGS sequence"/>
</dbReference>
<organism evidence="1 2">
    <name type="scientific">Lachnospira eligens</name>
    <dbReference type="NCBI Taxonomy" id="39485"/>
    <lineage>
        <taxon>Bacteria</taxon>
        <taxon>Bacillati</taxon>
        <taxon>Bacillota</taxon>
        <taxon>Clostridia</taxon>
        <taxon>Lachnospirales</taxon>
        <taxon>Lachnospiraceae</taxon>
        <taxon>Lachnospira</taxon>
    </lineage>
</organism>
<name>A0A414DHB5_9FIRM</name>
<accession>A0A414DHB5</accession>
<evidence type="ECO:0000313" key="1">
    <source>
        <dbReference type="EMBL" id="RHD10134.1"/>
    </source>
</evidence>
<protein>
    <submittedName>
        <fullName evidence="1">Uncharacterized protein</fullName>
    </submittedName>
</protein>
<proteinExistence type="predicted"/>
<reference evidence="1 2" key="1">
    <citation type="submission" date="2018-08" db="EMBL/GenBank/DDBJ databases">
        <title>A genome reference for cultivated species of the human gut microbiota.</title>
        <authorList>
            <person name="Zou Y."/>
            <person name="Xue W."/>
            <person name="Luo G."/>
        </authorList>
    </citation>
    <scope>NUCLEOTIDE SEQUENCE [LARGE SCALE GENOMIC DNA]</scope>
    <source>
        <strain evidence="1 2">AM32-2AC</strain>
    </source>
</reference>
<dbReference type="EMBL" id="QSIS01000003">
    <property type="protein sequence ID" value="RHD10134.1"/>
    <property type="molecule type" value="Genomic_DNA"/>
</dbReference>
<gene>
    <name evidence="1" type="ORF">DW811_03545</name>
</gene>
<evidence type="ECO:0000313" key="2">
    <source>
        <dbReference type="Proteomes" id="UP000284794"/>
    </source>
</evidence>
<dbReference type="AlphaFoldDB" id="A0A414DHB5"/>